<evidence type="ECO:0000256" key="3">
    <source>
        <dbReference type="ARBA" id="ARBA00023125"/>
    </source>
</evidence>
<dbReference type="InterPro" id="IPR001356">
    <property type="entry name" value="HD"/>
</dbReference>
<evidence type="ECO:0000256" key="6">
    <source>
        <dbReference type="ARBA" id="ARBA00023242"/>
    </source>
</evidence>
<evidence type="ECO:0000313" key="11">
    <source>
        <dbReference type="EMBL" id="JAI29758.1"/>
    </source>
</evidence>
<evidence type="ECO:0000256" key="7">
    <source>
        <dbReference type="ARBA" id="ARBA00038021"/>
    </source>
</evidence>
<comment type="similarity">
    <text evidence="7">Belongs to the TALE/TGIF homeobox family.</text>
</comment>
<feature type="domain" description="Homeobox" evidence="10">
    <location>
        <begin position="119"/>
        <end position="182"/>
    </location>
</feature>
<dbReference type="InterPro" id="IPR008422">
    <property type="entry name" value="KN_HD"/>
</dbReference>
<accession>A0A0K8VJ12</accession>
<comment type="subcellular location">
    <subcellularLocation>
        <location evidence="1 8">Nucleus</location>
    </subcellularLocation>
</comment>
<dbReference type="GO" id="GO:0005634">
    <property type="term" value="C:nucleus"/>
    <property type="evidence" value="ECO:0007669"/>
    <property type="project" value="UniProtKB-SubCell"/>
</dbReference>
<dbReference type="GO" id="GO:0009887">
    <property type="term" value="P:animal organ morphogenesis"/>
    <property type="evidence" value="ECO:0007669"/>
    <property type="project" value="UniProtKB-ARBA"/>
</dbReference>
<dbReference type="InterPro" id="IPR009057">
    <property type="entry name" value="Homeodomain-like_sf"/>
</dbReference>
<dbReference type="EMBL" id="GDHF01022556">
    <property type="protein sequence ID" value="JAI29758.1"/>
    <property type="molecule type" value="Transcribed_RNA"/>
</dbReference>
<dbReference type="SUPFAM" id="SSF46689">
    <property type="entry name" value="Homeodomain-like"/>
    <property type="match status" value="1"/>
</dbReference>
<dbReference type="EMBL" id="GDHF01013433">
    <property type="protein sequence ID" value="JAI38881.1"/>
    <property type="molecule type" value="Transcribed_RNA"/>
</dbReference>
<evidence type="ECO:0000256" key="2">
    <source>
        <dbReference type="ARBA" id="ARBA00023015"/>
    </source>
</evidence>
<feature type="DNA-binding region" description="Homeobox" evidence="8">
    <location>
        <begin position="121"/>
        <end position="183"/>
    </location>
</feature>
<evidence type="ECO:0000256" key="1">
    <source>
        <dbReference type="ARBA" id="ARBA00004123"/>
    </source>
</evidence>
<dbReference type="GO" id="GO:0006355">
    <property type="term" value="P:regulation of DNA-templated transcription"/>
    <property type="evidence" value="ECO:0007669"/>
    <property type="project" value="InterPro"/>
</dbReference>
<dbReference type="InterPro" id="IPR050224">
    <property type="entry name" value="TALE_homeobox"/>
</dbReference>
<evidence type="ECO:0000313" key="12">
    <source>
        <dbReference type="EMBL" id="JAI38881.1"/>
    </source>
</evidence>
<dbReference type="PANTHER" id="PTHR11850">
    <property type="entry name" value="HOMEOBOX PROTEIN TRANSCRIPTION FACTORS"/>
    <property type="match status" value="1"/>
</dbReference>
<feature type="region of interest" description="Disordered" evidence="9">
    <location>
        <begin position="286"/>
        <end position="307"/>
    </location>
</feature>
<evidence type="ECO:0000256" key="9">
    <source>
        <dbReference type="SAM" id="MobiDB-lite"/>
    </source>
</evidence>
<evidence type="ECO:0000256" key="5">
    <source>
        <dbReference type="ARBA" id="ARBA00023163"/>
    </source>
</evidence>
<keyword evidence="5" id="KW-0804">Transcription</keyword>
<feature type="compositionally biased region" description="Acidic residues" evidence="9">
    <location>
        <begin position="286"/>
        <end position="299"/>
    </location>
</feature>
<evidence type="ECO:0000256" key="8">
    <source>
        <dbReference type="PROSITE-ProRule" id="PRU00108"/>
    </source>
</evidence>
<sequence>MLSPDTLHHEEVNLALDRQVRQDIQDMAQEAQIQAQIIAHEARDRFQSTSSVEEDGQEDIEHDGVTVLGVVEADDDDDVHHHESIVEEDLTEHDLSDMQDVKDFKDMLMESNDGNADNSLMRKRRGNLPKQSVKILKRWLYEHRYNAYPSDAEKFTLSQEANLTVLQVCNWFINARRRILPEMIRREGNDPLHFTISRRGKKLNSSLNSSNSLSASGIVPNPITGSPASEVIVGATEEVEGDEVHDGVANVLTALGHFVQTPGGHMVKVEPDMEYDDSVIYRSEDDSVNEYDSCEPQSEEEGKFESSDAWQSVMNTEEVTTSSPTATNNTYWTTASHPHTTTAQSHAIGVTGATTTGNNVIAAANVNALVTPIECKAEPGVTVGAEATVVTSGVSNASNSNNNSANATNNNTITSTVQVIHPGSHLVKGVIRDDKDKFKCLYLLVETAVAVRQREKEQEDEDVHVLGN</sequence>
<dbReference type="CDD" id="cd00086">
    <property type="entry name" value="homeodomain"/>
    <property type="match status" value="1"/>
</dbReference>
<dbReference type="Pfam" id="PF05920">
    <property type="entry name" value="Homeobox_KN"/>
    <property type="match status" value="1"/>
</dbReference>
<dbReference type="PROSITE" id="PS50071">
    <property type="entry name" value="HOMEOBOX_2"/>
    <property type="match status" value="1"/>
</dbReference>
<protein>
    <submittedName>
        <fullName evidence="12">Homeobox protein TGIF2</fullName>
    </submittedName>
</protein>
<dbReference type="GO" id="GO:0048646">
    <property type="term" value="P:anatomical structure formation involved in morphogenesis"/>
    <property type="evidence" value="ECO:0007669"/>
    <property type="project" value="UniProtKB-ARBA"/>
</dbReference>
<evidence type="ECO:0000259" key="10">
    <source>
        <dbReference type="PROSITE" id="PS50071"/>
    </source>
</evidence>
<keyword evidence="6 8" id="KW-0539">Nucleus</keyword>
<keyword evidence="2" id="KW-0805">Transcription regulation</keyword>
<dbReference type="GO" id="GO:0000987">
    <property type="term" value="F:cis-regulatory region sequence-specific DNA binding"/>
    <property type="evidence" value="ECO:0007669"/>
    <property type="project" value="UniProtKB-ARBA"/>
</dbReference>
<dbReference type="OrthoDB" id="10056939at2759"/>
<dbReference type="GO" id="GO:0001654">
    <property type="term" value="P:eye development"/>
    <property type="evidence" value="ECO:0007669"/>
    <property type="project" value="UniProtKB-ARBA"/>
</dbReference>
<dbReference type="FunFam" id="1.10.10.60:FF:000059">
    <property type="entry name" value="TGFB-induced factor homeobox 1"/>
    <property type="match status" value="1"/>
</dbReference>
<reference evidence="12" key="1">
    <citation type="submission" date="2015-06" db="EMBL/GenBank/DDBJ databases">
        <authorList>
            <person name="Hoefler B.C."/>
            <person name="Straight P.D."/>
        </authorList>
    </citation>
    <scope>NUCLEOTIDE SEQUENCE</scope>
</reference>
<name>A0A0K8VJ12_BACLA</name>
<keyword evidence="4 8" id="KW-0371">Homeobox</keyword>
<dbReference type="Gene3D" id="1.10.10.60">
    <property type="entry name" value="Homeodomain-like"/>
    <property type="match status" value="1"/>
</dbReference>
<organism evidence="12">
    <name type="scientific">Bactrocera latifrons</name>
    <name type="common">Malaysian fruit fly</name>
    <name type="synonym">Chaetodacus latifrons</name>
    <dbReference type="NCBI Taxonomy" id="174628"/>
    <lineage>
        <taxon>Eukaryota</taxon>
        <taxon>Metazoa</taxon>
        <taxon>Ecdysozoa</taxon>
        <taxon>Arthropoda</taxon>
        <taxon>Hexapoda</taxon>
        <taxon>Insecta</taxon>
        <taxon>Pterygota</taxon>
        <taxon>Neoptera</taxon>
        <taxon>Endopterygota</taxon>
        <taxon>Diptera</taxon>
        <taxon>Brachycera</taxon>
        <taxon>Muscomorpha</taxon>
        <taxon>Tephritoidea</taxon>
        <taxon>Tephritidae</taxon>
        <taxon>Bactrocera</taxon>
        <taxon>Bactrocera</taxon>
    </lineage>
</organism>
<dbReference type="AlphaFoldDB" id="A0A0K8VJ12"/>
<gene>
    <name evidence="12" type="primary">Tgif2_0</name>
    <name evidence="11" type="synonym">Tgif2_1</name>
    <name evidence="11" type="ORF">c1_g2_i1</name>
    <name evidence="12" type="ORF">c1_g2_i6</name>
</gene>
<proteinExistence type="inferred from homology"/>
<evidence type="ECO:0000256" key="4">
    <source>
        <dbReference type="ARBA" id="ARBA00023155"/>
    </source>
</evidence>
<keyword evidence="3 8" id="KW-0238">DNA-binding</keyword>
<dbReference type="SMART" id="SM00389">
    <property type="entry name" value="HOX"/>
    <property type="match status" value="1"/>
</dbReference>